<dbReference type="Pfam" id="PF13581">
    <property type="entry name" value="HATPase_c_2"/>
    <property type="match status" value="1"/>
</dbReference>
<protein>
    <submittedName>
        <fullName evidence="3">ATP-binding protein</fullName>
    </submittedName>
</protein>
<dbReference type="GO" id="GO:0005524">
    <property type="term" value="F:ATP binding"/>
    <property type="evidence" value="ECO:0007669"/>
    <property type="project" value="UniProtKB-KW"/>
</dbReference>
<dbReference type="CDD" id="cd16936">
    <property type="entry name" value="HATPase_RsbW-like"/>
    <property type="match status" value="1"/>
</dbReference>
<proteinExistence type="predicted"/>
<keyword evidence="3" id="KW-0067">ATP-binding</keyword>
<dbReference type="Proteomes" id="UP001229952">
    <property type="component" value="Chromosome"/>
</dbReference>
<dbReference type="EMBL" id="CP120992">
    <property type="protein sequence ID" value="WLQ42652.1"/>
    <property type="molecule type" value="Genomic_DNA"/>
</dbReference>
<evidence type="ECO:0000313" key="3">
    <source>
        <dbReference type="EMBL" id="WLQ42652.1"/>
    </source>
</evidence>
<keyword evidence="3" id="KW-0547">Nucleotide-binding</keyword>
<dbReference type="RefSeq" id="WP_306090117.1">
    <property type="nucleotide sequence ID" value="NZ_CP120992.1"/>
</dbReference>
<accession>A0ABY9I6Z0</accession>
<keyword evidence="1" id="KW-0723">Serine/threonine-protein kinase</keyword>
<organism evidence="3 4">
    <name type="scientific">Streptomyces laculatispora</name>
    <dbReference type="NCBI Taxonomy" id="887464"/>
    <lineage>
        <taxon>Bacteria</taxon>
        <taxon>Bacillati</taxon>
        <taxon>Actinomycetota</taxon>
        <taxon>Actinomycetes</taxon>
        <taxon>Kitasatosporales</taxon>
        <taxon>Streptomycetaceae</taxon>
        <taxon>Streptomyces</taxon>
    </lineage>
</organism>
<dbReference type="InterPro" id="IPR003594">
    <property type="entry name" value="HATPase_dom"/>
</dbReference>
<dbReference type="PANTHER" id="PTHR35526">
    <property type="entry name" value="ANTI-SIGMA-F FACTOR RSBW-RELATED"/>
    <property type="match status" value="1"/>
</dbReference>
<dbReference type="InterPro" id="IPR050267">
    <property type="entry name" value="Anti-sigma-factor_SerPK"/>
</dbReference>
<keyword evidence="4" id="KW-1185">Reference proteome</keyword>
<evidence type="ECO:0000259" key="2">
    <source>
        <dbReference type="Pfam" id="PF13581"/>
    </source>
</evidence>
<keyword evidence="1" id="KW-0808">Transferase</keyword>
<sequence>MSQQRRFPRRRTSVGASRDFVTSTLLKWELHPLVEDIELCVSELATNALLHGVPPGREFSVGIHRGEELVRLEVRDGGPGLPVVQQPGDDACSGRGLHLVRELADDFGGDDHIVGKTVWLVFKTSTAPEPAPS</sequence>
<dbReference type="InterPro" id="IPR036890">
    <property type="entry name" value="HATPase_C_sf"/>
</dbReference>
<gene>
    <name evidence="3" type="ORF">P8A22_23545</name>
</gene>
<name>A0ABY9I6Z0_9ACTN</name>
<evidence type="ECO:0000313" key="4">
    <source>
        <dbReference type="Proteomes" id="UP001229952"/>
    </source>
</evidence>
<dbReference type="Gene3D" id="3.30.565.10">
    <property type="entry name" value="Histidine kinase-like ATPase, C-terminal domain"/>
    <property type="match status" value="1"/>
</dbReference>
<dbReference type="SUPFAM" id="SSF55874">
    <property type="entry name" value="ATPase domain of HSP90 chaperone/DNA topoisomerase II/histidine kinase"/>
    <property type="match status" value="1"/>
</dbReference>
<dbReference type="PANTHER" id="PTHR35526:SF3">
    <property type="entry name" value="ANTI-SIGMA-F FACTOR RSBW"/>
    <property type="match status" value="1"/>
</dbReference>
<evidence type="ECO:0000256" key="1">
    <source>
        <dbReference type="ARBA" id="ARBA00022527"/>
    </source>
</evidence>
<reference evidence="3 4" key="1">
    <citation type="submission" date="2023-03" db="EMBL/GenBank/DDBJ databases">
        <title>Isolation and description of six Streptomyces strains from soil environments, able to metabolize different microbial glucans.</title>
        <authorList>
            <person name="Widen T."/>
            <person name="Larsbrink J."/>
        </authorList>
    </citation>
    <scope>NUCLEOTIDE SEQUENCE [LARGE SCALE GENOMIC DNA]</scope>
    <source>
        <strain evidence="3 4">Mut2</strain>
    </source>
</reference>
<keyword evidence="1" id="KW-0418">Kinase</keyword>
<feature type="domain" description="Histidine kinase/HSP90-like ATPase" evidence="2">
    <location>
        <begin position="8"/>
        <end position="121"/>
    </location>
</feature>